<protein>
    <recommendedName>
        <fullName evidence="5">Flagellar protein FliL</fullName>
    </recommendedName>
</protein>
<evidence type="ECO:0000313" key="3">
    <source>
        <dbReference type="EMBL" id="QDT01379.1"/>
    </source>
</evidence>
<gene>
    <name evidence="3" type="ORF">HG15A2_47210</name>
</gene>
<feature type="signal peptide" evidence="2">
    <location>
        <begin position="1"/>
        <end position="32"/>
    </location>
</feature>
<proteinExistence type="predicted"/>
<name>A0A517N2L0_9BACT</name>
<evidence type="ECO:0008006" key="5">
    <source>
        <dbReference type="Google" id="ProtNLM"/>
    </source>
</evidence>
<organism evidence="3 4">
    <name type="scientific">Adhaeretor mobilis</name>
    <dbReference type="NCBI Taxonomy" id="1930276"/>
    <lineage>
        <taxon>Bacteria</taxon>
        <taxon>Pseudomonadati</taxon>
        <taxon>Planctomycetota</taxon>
        <taxon>Planctomycetia</taxon>
        <taxon>Pirellulales</taxon>
        <taxon>Lacipirellulaceae</taxon>
        <taxon>Adhaeretor</taxon>
    </lineage>
</organism>
<keyword evidence="2" id="KW-0732">Signal</keyword>
<dbReference type="AlphaFoldDB" id="A0A517N2L0"/>
<dbReference type="RefSeq" id="WP_145063523.1">
    <property type="nucleotide sequence ID" value="NZ_CP036263.1"/>
</dbReference>
<feature type="compositionally biased region" description="Low complexity" evidence="1">
    <location>
        <begin position="45"/>
        <end position="55"/>
    </location>
</feature>
<evidence type="ECO:0000256" key="2">
    <source>
        <dbReference type="SAM" id="SignalP"/>
    </source>
</evidence>
<feature type="region of interest" description="Disordered" evidence="1">
    <location>
        <begin position="35"/>
        <end position="63"/>
    </location>
</feature>
<dbReference type="KEGG" id="amob:HG15A2_47210"/>
<dbReference type="OrthoDB" id="9874587at2"/>
<accession>A0A517N2L0</accession>
<feature type="chain" id="PRO_5022066215" description="Flagellar protein FliL" evidence="2">
    <location>
        <begin position="33"/>
        <end position="171"/>
    </location>
</feature>
<evidence type="ECO:0000256" key="1">
    <source>
        <dbReference type="SAM" id="MobiDB-lite"/>
    </source>
</evidence>
<dbReference type="Proteomes" id="UP000319852">
    <property type="component" value="Chromosome"/>
</dbReference>
<reference evidence="3 4" key="1">
    <citation type="submission" date="2019-02" db="EMBL/GenBank/DDBJ databases">
        <title>Deep-cultivation of Planctomycetes and their phenomic and genomic characterization uncovers novel biology.</title>
        <authorList>
            <person name="Wiegand S."/>
            <person name="Jogler M."/>
            <person name="Boedeker C."/>
            <person name="Pinto D."/>
            <person name="Vollmers J."/>
            <person name="Rivas-Marin E."/>
            <person name="Kohn T."/>
            <person name="Peeters S.H."/>
            <person name="Heuer A."/>
            <person name="Rast P."/>
            <person name="Oberbeckmann S."/>
            <person name="Bunk B."/>
            <person name="Jeske O."/>
            <person name="Meyerdierks A."/>
            <person name="Storesund J.E."/>
            <person name="Kallscheuer N."/>
            <person name="Luecker S."/>
            <person name="Lage O.M."/>
            <person name="Pohl T."/>
            <person name="Merkel B.J."/>
            <person name="Hornburger P."/>
            <person name="Mueller R.-W."/>
            <person name="Bruemmer F."/>
            <person name="Labrenz M."/>
            <person name="Spormann A.M."/>
            <person name="Op den Camp H."/>
            <person name="Overmann J."/>
            <person name="Amann R."/>
            <person name="Jetten M.S.M."/>
            <person name="Mascher T."/>
            <person name="Medema M.H."/>
            <person name="Devos D.P."/>
            <person name="Kaster A.-K."/>
            <person name="Ovreas L."/>
            <person name="Rohde M."/>
            <person name="Galperin M.Y."/>
            <person name="Jogler C."/>
        </authorList>
    </citation>
    <scope>NUCLEOTIDE SEQUENCE [LARGE SCALE GENOMIC DNA]</scope>
    <source>
        <strain evidence="3 4">HG15A2</strain>
    </source>
</reference>
<dbReference type="EMBL" id="CP036263">
    <property type="protein sequence ID" value="QDT01379.1"/>
    <property type="molecule type" value="Genomic_DNA"/>
</dbReference>
<sequence length="171" mass="19166" precursor="true">MTFETKLHRTAPLGFCKLLLTVLVFSQPVALARAAENDGASTKDTATATSGVEAGAEGEEQEERPAYATFDLGEFRLKEFRPTRNETSRVLFAVSLKLNEGTSPRTIEQLANWKQRLRNEALTAVRSLELASYQEPSLHRLQNVILLRINRLLPVPLVERIFVTEFTVGDH</sequence>
<keyword evidence="4" id="KW-1185">Reference proteome</keyword>
<evidence type="ECO:0000313" key="4">
    <source>
        <dbReference type="Proteomes" id="UP000319852"/>
    </source>
</evidence>